<sequence length="127" mass="14097">ARALNPEVVKHWFEVVKKEMIKKGFKLENIYGIDESGFLPSNLGREWVCVRRGTKTQHKSGSTNRENVTVLITICADRTVLAPSIIFKGKKFLAKWAANNITGASWGIHTGNNTCCIREDGGLAIQP</sequence>
<keyword evidence="2" id="KW-1185">Reference proteome</keyword>
<dbReference type="EMBL" id="MU154557">
    <property type="protein sequence ID" value="KAF9495920.1"/>
    <property type="molecule type" value="Genomic_DNA"/>
</dbReference>
<dbReference type="OrthoDB" id="2917041at2759"/>
<reference evidence="1" key="1">
    <citation type="submission" date="2020-11" db="EMBL/GenBank/DDBJ databases">
        <authorList>
            <consortium name="DOE Joint Genome Institute"/>
            <person name="Ahrendt S."/>
            <person name="Riley R."/>
            <person name="Andreopoulos W."/>
            <person name="Labutti K."/>
            <person name="Pangilinan J."/>
            <person name="Ruiz-Duenas F.J."/>
            <person name="Barrasa J.M."/>
            <person name="Sanchez-Garcia M."/>
            <person name="Camarero S."/>
            <person name="Miyauchi S."/>
            <person name="Serrano A."/>
            <person name="Linde D."/>
            <person name="Babiker R."/>
            <person name="Drula E."/>
            <person name="Ayuso-Fernandez I."/>
            <person name="Pacheco R."/>
            <person name="Padilla G."/>
            <person name="Ferreira P."/>
            <person name="Barriuso J."/>
            <person name="Kellner H."/>
            <person name="Castanera R."/>
            <person name="Alfaro M."/>
            <person name="Ramirez L."/>
            <person name="Pisabarro A.G."/>
            <person name="Kuo A."/>
            <person name="Tritt A."/>
            <person name="Lipzen A."/>
            <person name="He G."/>
            <person name="Yan M."/>
            <person name="Ng V."/>
            <person name="Cullen D."/>
            <person name="Martin F."/>
            <person name="Rosso M.-N."/>
            <person name="Henrissat B."/>
            <person name="Hibbett D."/>
            <person name="Martinez A.T."/>
            <person name="Grigoriev I.V."/>
        </authorList>
    </citation>
    <scope>NUCLEOTIDE SEQUENCE</scope>
    <source>
        <strain evidence="1">ATCC 90797</strain>
    </source>
</reference>
<name>A0A9P5ZXQ3_PLEER</name>
<feature type="non-terminal residue" evidence="1">
    <location>
        <position position="1"/>
    </location>
</feature>
<gene>
    <name evidence="1" type="ORF">BDN71DRAFT_1390538</name>
</gene>
<proteinExistence type="predicted"/>
<accession>A0A9P5ZXQ3</accession>
<protein>
    <submittedName>
        <fullName evidence="1">Uncharacterized protein</fullName>
    </submittedName>
</protein>
<dbReference type="AlphaFoldDB" id="A0A9P5ZXQ3"/>
<evidence type="ECO:0000313" key="2">
    <source>
        <dbReference type="Proteomes" id="UP000807025"/>
    </source>
</evidence>
<comment type="caution">
    <text evidence="1">The sequence shown here is derived from an EMBL/GenBank/DDBJ whole genome shotgun (WGS) entry which is preliminary data.</text>
</comment>
<organism evidence="1 2">
    <name type="scientific">Pleurotus eryngii</name>
    <name type="common">Boletus of the steppes</name>
    <dbReference type="NCBI Taxonomy" id="5323"/>
    <lineage>
        <taxon>Eukaryota</taxon>
        <taxon>Fungi</taxon>
        <taxon>Dikarya</taxon>
        <taxon>Basidiomycota</taxon>
        <taxon>Agaricomycotina</taxon>
        <taxon>Agaricomycetes</taxon>
        <taxon>Agaricomycetidae</taxon>
        <taxon>Agaricales</taxon>
        <taxon>Pleurotineae</taxon>
        <taxon>Pleurotaceae</taxon>
        <taxon>Pleurotus</taxon>
    </lineage>
</organism>
<evidence type="ECO:0000313" key="1">
    <source>
        <dbReference type="EMBL" id="KAF9495920.1"/>
    </source>
</evidence>
<dbReference type="Proteomes" id="UP000807025">
    <property type="component" value="Unassembled WGS sequence"/>
</dbReference>